<evidence type="ECO:0008006" key="3">
    <source>
        <dbReference type="Google" id="ProtNLM"/>
    </source>
</evidence>
<comment type="caution">
    <text evidence="1">The sequence shown here is derived from an EMBL/GenBank/DDBJ whole genome shotgun (WGS) entry which is preliminary data.</text>
</comment>
<sequence>MLCRSLSDKKEESMSTLARFYPEIIDVAVMVDAPRILYHYGPNKARDNVQFTDYVQLGPHGEGVGYVYMVSTWWDSQGEGGSEFRVFGNPGNRIRWRIQTLSMGGVADGVPADSHMAPAHQSGQTEQGTQLKPAVAYRPFIRGFVINAGAQNITPPKQVIETVNSWQIDPATEKIVRTQLTDVYWEAKVLQKGEVVYHMPFNIFCNCDKCADGDDGGDDGGHGGGGGGGDGCGGWKHDPFVN</sequence>
<name>A0A2N7VCT5_9BURK</name>
<dbReference type="InterPro" id="IPR038712">
    <property type="entry name" value="PixA-like_sf"/>
</dbReference>
<dbReference type="AlphaFoldDB" id="A0A2N7VCT5"/>
<dbReference type="Gene3D" id="2.60.40.3910">
    <property type="entry name" value="Inclusion body protein"/>
    <property type="match status" value="1"/>
</dbReference>
<organism evidence="1 2">
    <name type="scientific">Trinickia dabaoshanensis</name>
    <dbReference type="NCBI Taxonomy" id="564714"/>
    <lineage>
        <taxon>Bacteria</taxon>
        <taxon>Pseudomonadati</taxon>
        <taxon>Pseudomonadota</taxon>
        <taxon>Betaproteobacteria</taxon>
        <taxon>Burkholderiales</taxon>
        <taxon>Burkholderiaceae</taxon>
        <taxon>Trinickia</taxon>
    </lineage>
</organism>
<dbReference type="Proteomes" id="UP000235616">
    <property type="component" value="Unassembled WGS sequence"/>
</dbReference>
<gene>
    <name evidence="1" type="ORF">C0Z18_29195</name>
</gene>
<evidence type="ECO:0000313" key="2">
    <source>
        <dbReference type="Proteomes" id="UP000235616"/>
    </source>
</evidence>
<evidence type="ECO:0000313" key="1">
    <source>
        <dbReference type="EMBL" id="PMS14978.1"/>
    </source>
</evidence>
<protein>
    <recommendedName>
        <fullName evidence="3">Inclusion body protein</fullName>
    </recommendedName>
</protein>
<keyword evidence="2" id="KW-1185">Reference proteome</keyword>
<reference evidence="1 2" key="1">
    <citation type="submission" date="2018-01" db="EMBL/GenBank/DDBJ databases">
        <title>Whole genome analyses suggest that Burkholderia sensu lato contains two further novel genera in the rhizoxinica-symbiotica group Mycetohabitans gen. nov., and Trinickia gen. nov.: implications for the evolution of diazotrophy and nodulation in the Burkholderiaceae.</title>
        <authorList>
            <person name="Estrada-de los Santos P."/>
            <person name="Palmer M."/>
            <person name="Chavez-Ramirez B."/>
            <person name="Beukes C."/>
            <person name="Steenkamp E.T."/>
            <person name="Hirsch A.M."/>
            <person name="Manyaka P."/>
            <person name="Maluk M."/>
            <person name="Lafos M."/>
            <person name="Crook M."/>
            <person name="Gross E."/>
            <person name="Simon M.F."/>
            <person name="Bueno dos Reis Junior F."/>
            <person name="Poole P.S."/>
            <person name="Venter S.N."/>
            <person name="James E.K."/>
        </authorList>
    </citation>
    <scope>NUCLEOTIDE SEQUENCE [LARGE SCALE GENOMIC DNA]</scope>
    <source>
        <strain evidence="1 2">GIMN1.004</strain>
    </source>
</reference>
<dbReference type="EMBL" id="PNYA01000037">
    <property type="protein sequence ID" value="PMS14978.1"/>
    <property type="molecule type" value="Genomic_DNA"/>
</dbReference>
<accession>A0A2N7VCT5</accession>
<proteinExistence type="predicted"/>